<evidence type="ECO:0000313" key="2">
    <source>
        <dbReference type="Proteomes" id="UP000266841"/>
    </source>
</evidence>
<dbReference type="Proteomes" id="UP000266841">
    <property type="component" value="Unassembled WGS sequence"/>
</dbReference>
<dbReference type="EMBL" id="AGNL01002291">
    <property type="protein sequence ID" value="EJK76335.1"/>
    <property type="molecule type" value="Genomic_DNA"/>
</dbReference>
<reference evidence="1 2" key="1">
    <citation type="journal article" date="2012" name="Genome Biol.">
        <title>Genome and low-iron response of an oceanic diatom adapted to chronic iron limitation.</title>
        <authorList>
            <person name="Lommer M."/>
            <person name="Specht M."/>
            <person name="Roy A.S."/>
            <person name="Kraemer L."/>
            <person name="Andreson R."/>
            <person name="Gutowska M.A."/>
            <person name="Wolf J."/>
            <person name="Bergner S.V."/>
            <person name="Schilhabel M.B."/>
            <person name="Klostermeier U.C."/>
            <person name="Beiko R.G."/>
            <person name="Rosenstiel P."/>
            <person name="Hippler M."/>
            <person name="Laroche J."/>
        </authorList>
    </citation>
    <scope>NUCLEOTIDE SEQUENCE [LARGE SCALE GENOMIC DNA]</scope>
    <source>
        <strain evidence="1 2">CCMP1005</strain>
    </source>
</reference>
<feature type="non-terminal residue" evidence="1">
    <location>
        <position position="213"/>
    </location>
</feature>
<accession>K0TG33</accession>
<evidence type="ECO:0000313" key="1">
    <source>
        <dbReference type="EMBL" id="EJK76335.1"/>
    </source>
</evidence>
<sequence>MGVRQICFKRDGYTDIPGCTGKGTEDYDYCVPDYYSKYARPKHKEQEWSFKYECQKKKFQIQVTDDFDDRCENPGTNFRVGSTGNVEAVFPESLSWNNGQPDDAYIGSSDTCIGEGLTVKQNCDISSDVFSVGQPSSNREDSPFGRVTAHTFSSFRGTSETVVRIVPKEDYTEFAAAKSRAPLTPPDHASVHIINMPEPDSPDKFLCLKITEH</sequence>
<gene>
    <name evidence="1" type="ORF">THAOC_01906</name>
</gene>
<organism evidence="1 2">
    <name type="scientific">Thalassiosira oceanica</name>
    <name type="common">Marine diatom</name>
    <dbReference type="NCBI Taxonomy" id="159749"/>
    <lineage>
        <taxon>Eukaryota</taxon>
        <taxon>Sar</taxon>
        <taxon>Stramenopiles</taxon>
        <taxon>Ochrophyta</taxon>
        <taxon>Bacillariophyta</taxon>
        <taxon>Coscinodiscophyceae</taxon>
        <taxon>Thalassiosirophycidae</taxon>
        <taxon>Thalassiosirales</taxon>
        <taxon>Thalassiosiraceae</taxon>
        <taxon>Thalassiosira</taxon>
    </lineage>
</organism>
<proteinExistence type="predicted"/>
<comment type="caution">
    <text evidence="1">The sequence shown here is derived from an EMBL/GenBank/DDBJ whole genome shotgun (WGS) entry which is preliminary data.</text>
</comment>
<protein>
    <submittedName>
        <fullName evidence="1">Uncharacterized protein</fullName>
    </submittedName>
</protein>
<keyword evidence="2" id="KW-1185">Reference proteome</keyword>
<name>K0TG33_THAOC</name>
<dbReference type="AlphaFoldDB" id="K0TG33"/>